<dbReference type="VEuPathDB" id="FungiDB:Z518_09650"/>
<accession>A0A0D2IV54</accession>
<keyword evidence="3" id="KW-1185">Reference proteome</keyword>
<evidence type="ECO:0000259" key="1">
    <source>
        <dbReference type="Pfam" id="PF14479"/>
    </source>
</evidence>
<evidence type="ECO:0000313" key="2">
    <source>
        <dbReference type="EMBL" id="KIX00585.1"/>
    </source>
</evidence>
<reference evidence="2 3" key="1">
    <citation type="submission" date="2015-01" db="EMBL/GenBank/DDBJ databases">
        <title>The Genome Sequence of Rhinocladiella mackenzie CBS 650.93.</title>
        <authorList>
            <consortium name="The Broad Institute Genomics Platform"/>
            <person name="Cuomo C."/>
            <person name="de Hoog S."/>
            <person name="Gorbushina A."/>
            <person name="Stielow B."/>
            <person name="Teixiera M."/>
            <person name="Abouelleil A."/>
            <person name="Chapman S.B."/>
            <person name="Priest M."/>
            <person name="Young S.K."/>
            <person name="Wortman J."/>
            <person name="Nusbaum C."/>
            <person name="Birren B."/>
        </authorList>
    </citation>
    <scope>NUCLEOTIDE SEQUENCE [LARGE SCALE GENOMIC DNA]</scope>
    <source>
        <strain evidence="2 3">CBS 650.93</strain>
    </source>
</reference>
<dbReference type="AlphaFoldDB" id="A0A0D2IV54"/>
<organism evidence="2 3">
    <name type="scientific">Rhinocladiella mackenziei CBS 650.93</name>
    <dbReference type="NCBI Taxonomy" id="1442369"/>
    <lineage>
        <taxon>Eukaryota</taxon>
        <taxon>Fungi</taxon>
        <taxon>Dikarya</taxon>
        <taxon>Ascomycota</taxon>
        <taxon>Pezizomycotina</taxon>
        <taxon>Eurotiomycetes</taxon>
        <taxon>Chaetothyriomycetidae</taxon>
        <taxon>Chaetothyriales</taxon>
        <taxon>Herpotrichiellaceae</taxon>
        <taxon>Rhinocladiella</taxon>
    </lineage>
</organism>
<dbReference type="STRING" id="1442369.A0A0D2IV54"/>
<evidence type="ECO:0000313" key="3">
    <source>
        <dbReference type="Proteomes" id="UP000053617"/>
    </source>
</evidence>
<dbReference type="Pfam" id="PF14479">
    <property type="entry name" value="HeLo"/>
    <property type="match status" value="1"/>
</dbReference>
<dbReference type="EMBL" id="KN847482">
    <property type="protein sequence ID" value="KIX00585.1"/>
    <property type="molecule type" value="Genomic_DNA"/>
</dbReference>
<protein>
    <submittedName>
        <fullName evidence="2">Rhinocladiella mackenziei CBS 650.93 unplaced genomic scaffold supercont1.8, whole genome shotgun sequence</fullName>
    </submittedName>
</protein>
<dbReference type="InterPro" id="IPR038305">
    <property type="entry name" value="HeLo_sf"/>
</dbReference>
<dbReference type="GeneID" id="25297721"/>
<dbReference type="Proteomes" id="UP000053617">
    <property type="component" value="Unassembled WGS sequence"/>
</dbReference>
<gene>
    <name evidence="2" type="ORF">Z518_09650</name>
</gene>
<dbReference type="RefSeq" id="XP_013267721.1">
    <property type="nucleotide sequence ID" value="XM_013412267.1"/>
</dbReference>
<dbReference type="InterPro" id="IPR029498">
    <property type="entry name" value="HeLo_dom"/>
</dbReference>
<dbReference type="HOGENOM" id="CLU_836885_0_0_1"/>
<dbReference type="PANTHER" id="PTHR37542">
    <property type="entry name" value="HELO DOMAIN-CONTAINING PROTEIN-RELATED"/>
    <property type="match status" value="1"/>
</dbReference>
<dbReference type="Gene3D" id="1.20.120.1020">
    <property type="entry name" value="Prion-inhibition and propagation, HeLo domain"/>
    <property type="match status" value="1"/>
</dbReference>
<proteinExistence type="predicted"/>
<name>A0A0D2IV54_9EURO</name>
<sequence length="389" mass="44043">MAEIVGAVASGVTLAGLFASCIEIFAIIDTQHNANDDHVVLSTQLKIEQCRLYVWGQRMGLNRSNGRPLSNRKQMADLDGTPFAGIIHEILHKIIFLFENTAQIAKRYGCEKVKPNQILTQAPEGYTTNLDRAGTSNAQQMGQNPSDISRTPSPGPMWPLDCTDAHSFIQQKFHDFRVSNTTRPISKMRLKGRTRWAIGDGQKFRKLITDIRHLVDGLESLSVPLRESEIPSLDEQVNMQMAKISDPDTLSLIQEAASQCHPDLSETASIKLRAIRQTQDYSECNRIPKADAAVEKWMRKQHDLIGVQSNKRHFVSQDTWKRYALQAKSDLDDIARTLYGEGVYSLEDKELDSVKALYWKAVSDALDPRERAYMSMQEKRAKPYNLRRL</sequence>
<feature type="domain" description="Prion-inhibition and propagation HeLo" evidence="1">
    <location>
        <begin position="6"/>
        <end position="253"/>
    </location>
</feature>
<dbReference type="OrthoDB" id="20872at2759"/>